<dbReference type="Proteomes" id="UP000294752">
    <property type="component" value="Unassembled WGS sequence"/>
</dbReference>
<evidence type="ECO:0000313" key="2">
    <source>
        <dbReference type="Proteomes" id="UP000294752"/>
    </source>
</evidence>
<gene>
    <name evidence="1" type="ORF">B0I21_101123</name>
</gene>
<name>A0A4R7DAI6_9SPHI</name>
<comment type="caution">
    <text evidence="1">The sequence shown here is derived from an EMBL/GenBank/DDBJ whole genome shotgun (WGS) entry which is preliminary data.</text>
</comment>
<reference evidence="1 2" key="1">
    <citation type="submission" date="2019-03" db="EMBL/GenBank/DDBJ databases">
        <title>Genomic Encyclopedia of Type Strains, Phase III (KMG-III): the genomes of soil and plant-associated and newly described type strains.</title>
        <authorList>
            <person name="Whitman W."/>
        </authorList>
    </citation>
    <scope>NUCLEOTIDE SEQUENCE [LARGE SCALE GENOMIC DNA]</scope>
    <source>
        <strain evidence="1 2">CGMCC 1.12801</strain>
    </source>
</reference>
<keyword evidence="2" id="KW-1185">Reference proteome</keyword>
<proteinExistence type="predicted"/>
<dbReference type="AlphaFoldDB" id="A0A4R7DAI6"/>
<organism evidence="1 2">
    <name type="scientific">Sphingobacterium paludis</name>
    <dbReference type="NCBI Taxonomy" id="1476465"/>
    <lineage>
        <taxon>Bacteria</taxon>
        <taxon>Pseudomonadati</taxon>
        <taxon>Bacteroidota</taxon>
        <taxon>Sphingobacteriia</taxon>
        <taxon>Sphingobacteriales</taxon>
        <taxon>Sphingobacteriaceae</taxon>
        <taxon>Sphingobacterium</taxon>
    </lineage>
</organism>
<evidence type="ECO:0000313" key="1">
    <source>
        <dbReference type="EMBL" id="TDS17261.1"/>
    </source>
</evidence>
<dbReference type="EMBL" id="SNZV01000001">
    <property type="protein sequence ID" value="TDS17261.1"/>
    <property type="molecule type" value="Genomic_DNA"/>
</dbReference>
<protein>
    <submittedName>
        <fullName evidence="1">Uncharacterized protein</fullName>
    </submittedName>
</protein>
<sequence>MKAFLKETVQIFVLSRKTVQSIILSPILQIYKTRIYITNIF</sequence>
<accession>A0A4R7DAI6</accession>